<dbReference type="EMBL" id="QXFZ01002613">
    <property type="protein sequence ID" value="KAE9075377.1"/>
    <property type="molecule type" value="Genomic_DNA"/>
</dbReference>
<dbReference type="Proteomes" id="UP000440367">
    <property type="component" value="Unassembled WGS sequence"/>
</dbReference>
<evidence type="ECO:0000313" key="11">
    <source>
        <dbReference type="Proteomes" id="UP000429523"/>
    </source>
</evidence>
<evidence type="ECO:0000313" key="6">
    <source>
        <dbReference type="EMBL" id="KAE9090804.1"/>
    </source>
</evidence>
<dbReference type="Proteomes" id="UP000476176">
    <property type="component" value="Unassembled WGS sequence"/>
</dbReference>
<accession>A0A6A3DTV5</accession>
<dbReference type="AlphaFoldDB" id="A0A6A3DTV5"/>
<evidence type="ECO:0000313" key="10">
    <source>
        <dbReference type="EMBL" id="KAE9272447.1"/>
    </source>
</evidence>
<evidence type="ECO:0000313" key="3">
    <source>
        <dbReference type="EMBL" id="KAE8975787.1"/>
    </source>
</evidence>
<comment type="caution">
    <text evidence="2">The sequence shown here is derived from an EMBL/GenBank/DDBJ whole genome shotgun (WGS) entry which is preliminary data.</text>
</comment>
<dbReference type="EMBL" id="QXGA01002870">
    <property type="protein sequence ID" value="KAE9090804.1"/>
    <property type="molecule type" value="Genomic_DNA"/>
</dbReference>
<evidence type="ECO:0000256" key="1">
    <source>
        <dbReference type="SAM" id="MobiDB-lite"/>
    </source>
</evidence>
<evidence type="ECO:0000313" key="19">
    <source>
        <dbReference type="Proteomes" id="UP000488956"/>
    </source>
</evidence>
<dbReference type="Proteomes" id="UP000433483">
    <property type="component" value="Unassembled WGS sequence"/>
</dbReference>
<dbReference type="Proteomes" id="UP000441208">
    <property type="component" value="Unassembled WGS sequence"/>
</dbReference>
<keyword evidence="12" id="KW-1185">Reference proteome</keyword>
<name>A0A6A3DTV5_9STRA</name>
<dbReference type="Proteomes" id="UP000437068">
    <property type="component" value="Unassembled WGS sequence"/>
</dbReference>
<dbReference type="EMBL" id="QXGC01002604">
    <property type="protein sequence ID" value="KAE9183958.1"/>
    <property type="molecule type" value="Genomic_DNA"/>
</dbReference>
<reference evidence="11 12" key="1">
    <citation type="submission" date="2018-08" db="EMBL/GenBank/DDBJ databases">
        <title>Genomic investigation of the strawberry pathogen Phytophthora fragariae indicates pathogenicity is determined by transcriptional variation in three key races.</title>
        <authorList>
            <person name="Adams T.M."/>
            <person name="Armitage A.D."/>
            <person name="Sobczyk M.K."/>
            <person name="Bates H.J."/>
            <person name="Dunwell J.M."/>
            <person name="Nellist C.F."/>
            <person name="Harrison R.J."/>
        </authorList>
    </citation>
    <scope>NUCLEOTIDE SEQUENCE [LARGE SCALE GENOMIC DNA]</scope>
    <source>
        <strain evidence="10 13">A4</strain>
        <strain evidence="9 14">BC-1</strain>
        <strain evidence="8 18">BC-23</strain>
        <strain evidence="7 12">NOV-27</strain>
        <strain evidence="6 15">NOV-5</strain>
        <strain evidence="5 16">NOV-71</strain>
        <strain evidence="2 11">NOV-9</strain>
        <strain evidence="4 19">ONT-3</strain>
        <strain evidence="3 17">SCRP245</strain>
    </source>
</reference>
<evidence type="ECO:0000313" key="17">
    <source>
        <dbReference type="Proteomes" id="UP000460718"/>
    </source>
</evidence>
<dbReference type="Proteomes" id="UP000440732">
    <property type="component" value="Unassembled WGS sequence"/>
</dbReference>
<dbReference type="Proteomes" id="UP000460718">
    <property type="component" value="Unassembled WGS sequence"/>
</dbReference>
<evidence type="ECO:0000313" key="14">
    <source>
        <dbReference type="Proteomes" id="UP000440367"/>
    </source>
</evidence>
<evidence type="ECO:0000313" key="15">
    <source>
        <dbReference type="Proteomes" id="UP000440732"/>
    </source>
</evidence>
<feature type="compositionally biased region" description="Basic and acidic residues" evidence="1">
    <location>
        <begin position="33"/>
        <end position="51"/>
    </location>
</feature>
<evidence type="ECO:0000313" key="8">
    <source>
        <dbReference type="EMBL" id="KAE9183958.1"/>
    </source>
</evidence>
<proteinExistence type="predicted"/>
<protein>
    <submittedName>
        <fullName evidence="2">Uncharacterized protein</fullName>
    </submittedName>
</protein>
<evidence type="ECO:0000313" key="13">
    <source>
        <dbReference type="Proteomes" id="UP000437068"/>
    </source>
</evidence>
<evidence type="ECO:0000313" key="5">
    <source>
        <dbReference type="EMBL" id="KAE9075377.1"/>
    </source>
</evidence>
<dbReference type="Proteomes" id="UP000488956">
    <property type="component" value="Unassembled WGS sequence"/>
</dbReference>
<dbReference type="Proteomes" id="UP000429523">
    <property type="component" value="Unassembled WGS sequence"/>
</dbReference>
<dbReference type="EMBL" id="QXFX01002821">
    <property type="protein sequence ID" value="KAE9073361.1"/>
    <property type="molecule type" value="Genomic_DNA"/>
</dbReference>
<evidence type="ECO:0000313" key="18">
    <source>
        <dbReference type="Proteomes" id="UP000476176"/>
    </source>
</evidence>
<evidence type="ECO:0000313" key="4">
    <source>
        <dbReference type="EMBL" id="KAE9073361.1"/>
    </source>
</evidence>
<evidence type="ECO:0000313" key="12">
    <source>
        <dbReference type="Proteomes" id="UP000433483"/>
    </source>
</evidence>
<dbReference type="EMBL" id="QXGD01002673">
    <property type="protein sequence ID" value="KAE9185622.1"/>
    <property type="molecule type" value="Genomic_DNA"/>
</dbReference>
<evidence type="ECO:0000313" key="16">
    <source>
        <dbReference type="Proteomes" id="UP000441208"/>
    </source>
</evidence>
<feature type="region of interest" description="Disordered" evidence="1">
    <location>
        <begin position="30"/>
        <end position="51"/>
    </location>
</feature>
<dbReference type="EMBL" id="QXGE01003981">
    <property type="protein sequence ID" value="KAE9272447.1"/>
    <property type="molecule type" value="Genomic_DNA"/>
</dbReference>
<organism evidence="2 11">
    <name type="scientific">Phytophthora fragariae</name>
    <dbReference type="NCBI Taxonomy" id="53985"/>
    <lineage>
        <taxon>Eukaryota</taxon>
        <taxon>Sar</taxon>
        <taxon>Stramenopiles</taxon>
        <taxon>Oomycota</taxon>
        <taxon>Peronosporomycetes</taxon>
        <taxon>Peronosporales</taxon>
        <taxon>Peronosporaceae</taxon>
        <taxon>Phytophthora</taxon>
    </lineage>
</organism>
<dbReference type="EMBL" id="QXFW01002744">
    <property type="protein sequence ID" value="KAE8975787.1"/>
    <property type="molecule type" value="Genomic_DNA"/>
</dbReference>
<dbReference type="EMBL" id="QXGB01002694">
    <property type="protein sequence ID" value="KAE9175749.1"/>
    <property type="molecule type" value="Genomic_DNA"/>
</dbReference>
<dbReference type="EMBL" id="QXGF01002677">
    <property type="protein sequence ID" value="KAE8923803.1"/>
    <property type="molecule type" value="Genomic_DNA"/>
</dbReference>
<evidence type="ECO:0000313" key="7">
    <source>
        <dbReference type="EMBL" id="KAE9175749.1"/>
    </source>
</evidence>
<sequence length="100" mass="11192">MILKASNTGEVIMSLEELLPMVNGIRSSQVEVQRSHHQEPKCRRPRTFEEQRRIPAASKLDSGAFGCPKTTDPVPTDRVFPPAFSLRGCRFIARAANLSR</sequence>
<evidence type="ECO:0000313" key="9">
    <source>
        <dbReference type="EMBL" id="KAE9185622.1"/>
    </source>
</evidence>
<evidence type="ECO:0000313" key="2">
    <source>
        <dbReference type="EMBL" id="KAE8923803.1"/>
    </source>
</evidence>
<gene>
    <name evidence="10" type="ORF">PF001_g27938</name>
    <name evidence="9" type="ORF">PF002_g26119</name>
    <name evidence="8" type="ORF">PF004_g23796</name>
    <name evidence="7" type="ORF">PF005_g25267</name>
    <name evidence="6" type="ORF">PF006_g25068</name>
    <name evidence="5" type="ORF">PF007_g25038</name>
    <name evidence="2" type="ORF">PF009_g25952</name>
    <name evidence="4" type="ORF">PF010_g25102</name>
    <name evidence="3" type="ORF">PF011_g24329</name>
</gene>